<gene>
    <name evidence="1" type="ORF">Taro_001051</name>
</gene>
<protein>
    <submittedName>
        <fullName evidence="1">Uncharacterized protein</fullName>
    </submittedName>
</protein>
<dbReference type="Proteomes" id="UP000652761">
    <property type="component" value="Unassembled WGS sequence"/>
</dbReference>
<organism evidence="1 2">
    <name type="scientific">Colocasia esculenta</name>
    <name type="common">Wild taro</name>
    <name type="synonym">Arum esculentum</name>
    <dbReference type="NCBI Taxonomy" id="4460"/>
    <lineage>
        <taxon>Eukaryota</taxon>
        <taxon>Viridiplantae</taxon>
        <taxon>Streptophyta</taxon>
        <taxon>Embryophyta</taxon>
        <taxon>Tracheophyta</taxon>
        <taxon>Spermatophyta</taxon>
        <taxon>Magnoliopsida</taxon>
        <taxon>Liliopsida</taxon>
        <taxon>Araceae</taxon>
        <taxon>Aroideae</taxon>
        <taxon>Colocasieae</taxon>
        <taxon>Colocasia</taxon>
    </lineage>
</organism>
<sequence length="153" mass="16806">MRVATGSGQIATRACTERDRLFRIGAKIATGSCKDRDRLVMTDARIATAVPVAFRMTLCDVEGTLLAIVLDFIRVYGSTKPRWVQTSKVTMQITCNDTISPALGSLHNCARQFLDGAEIATGSCKDSDRLVMTDAWIATIFPVAFRTRRVMLS</sequence>
<proteinExistence type="predicted"/>
<dbReference type="AlphaFoldDB" id="A0A843TI17"/>
<dbReference type="EMBL" id="NMUH01000021">
    <property type="protein sequence ID" value="MQL68750.1"/>
    <property type="molecule type" value="Genomic_DNA"/>
</dbReference>
<evidence type="ECO:0000313" key="2">
    <source>
        <dbReference type="Proteomes" id="UP000652761"/>
    </source>
</evidence>
<reference evidence="1" key="1">
    <citation type="submission" date="2017-07" db="EMBL/GenBank/DDBJ databases">
        <title>Taro Niue Genome Assembly and Annotation.</title>
        <authorList>
            <person name="Atibalentja N."/>
            <person name="Keating K."/>
            <person name="Fields C.J."/>
        </authorList>
    </citation>
    <scope>NUCLEOTIDE SEQUENCE</scope>
    <source>
        <strain evidence="1">Niue_2</strain>
        <tissue evidence="1">Leaf</tissue>
    </source>
</reference>
<comment type="caution">
    <text evidence="1">The sequence shown here is derived from an EMBL/GenBank/DDBJ whole genome shotgun (WGS) entry which is preliminary data.</text>
</comment>
<name>A0A843TI17_COLES</name>
<accession>A0A843TI17</accession>
<evidence type="ECO:0000313" key="1">
    <source>
        <dbReference type="EMBL" id="MQL68750.1"/>
    </source>
</evidence>
<keyword evidence="2" id="KW-1185">Reference proteome</keyword>